<accession>A0A645I0T7</accession>
<dbReference type="AlphaFoldDB" id="A0A645I0T7"/>
<comment type="caution">
    <text evidence="2">The sequence shown here is derived from an EMBL/GenBank/DDBJ whole genome shotgun (WGS) entry which is preliminary data.</text>
</comment>
<protein>
    <submittedName>
        <fullName evidence="2">Uncharacterized protein</fullName>
    </submittedName>
</protein>
<feature type="compositionally biased region" description="Basic and acidic residues" evidence="1">
    <location>
        <begin position="8"/>
        <end position="17"/>
    </location>
</feature>
<reference evidence="2" key="1">
    <citation type="submission" date="2019-08" db="EMBL/GenBank/DDBJ databases">
        <authorList>
            <person name="Kucharzyk K."/>
            <person name="Murdoch R.W."/>
            <person name="Higgins S."/>
            <person name="Loffler F."/>
        </authorList>
    </citation>
    <scope>NUCLEOTIDE SEQUENCE</scope>
</reference>
<evidence type="ECO:0000313" key="2">
    <source>
        <dbReference type="EMBL" id="MPN42044.1"/>
    </source>
</evidence>
<feature type="compositionally biased region" description="Polar residues" evidence="1">
    <location>
        <begin position="27"/>
        <end position="37"/>
    </location>
</feature>
<feature type="compositionally biased region" description="Basic and acidic residues" evidence="1">
    <location>
        <begin position="39"/>
        <end position="49"/>
    </location>
</feature>
<proteinExistence type="predicted"/>
<dbReference type="EMBL" id="VSSQ01099491">
    <property type="protein sequence ID" value="MPN42044.1"/>
    <property type="molecule type" value="Genomic_DNA"/>
</dbReference>
<evidence type="ECO:0000256" key="1">
    <source>
        <dbReference type="SAM" id="MobiDB-lite"/>
    </source>
</evidence>
<feature type="region of interest" description="Disordered" evidence="1">
    <location>
        <begin position="1"/>
        <end position="49"/>
    </location>
</feature>
<sequence length="49" mass="5567">MAPLLINEMREHLDDSPRCSPIGEGQQAGQCQQSEPEPTSERMADWHEM</sequence>
<organism evidence="2">
    <name type="scientific">bioreactor metagenome</name>
    <dbReference type="NCBI Taxonomy" id="1076179"/>
    <lineage>
        <taxon>unclassified sequences</taxon>
        <taxon>metagenomes</taxon>
        <taxon>ecological metagenomes</taxon>
    </lineage>
</organism>
<name>A0A645I0T7_9ZZZZ</name>
<gene>
    <name evidence="2" type="ORF">SDC9_189600</name>
</gene>